<sequence length="187" mass="21469">MGNKTPGKTKVGKENLNMYLTPRQRLLVQANLDDLKDDLSDLGLVVFVRFFEVQPKLKVLFPKIVRINDQNELELGTDIEMLRKHASIVMHSLAAAIESLDESEALNSVLLEVGRQHVKQTRSCDYVIFYFSRLWPALSYGLESYLKEKYTKESSTAWKKVFFYIVKQMKLGMMASDSEEEATTSSY</sequence>
<reference evidence="8" key="1">
    <citation type="submission" date="2021-03" db="EMBL/GenBank/DDBJ databases">
        <authorList>
            <person name="Bekaert M."/>
        </authorList>
    </citation>
    <scope>NUCLEOTIDE SEQUENCE</scope>
</reference>
<dbReference type="GO" id="GO:0019825">
    <property type="term" value="F:oxygen binding"/>
    <property type="evidence" value="ECO:0007669"/>
    <property type="project" value="InterPro"/>
</dbReference>
<dbReference type="EMBL" id="CAJPWZ010001419">
    <property type="protein sequence ID" value="CAG2214689.1"/>
    <property type="molecule type" value="Genomic_DNA"/>
</dbReference>
<comment type="similarity">
    <text evidence="6">Belongs to the globin family.</text>
</comment>
<evidence type="ECO:0000313" key="9">
    <source>
        <dbReference type="Proteomes" id="UP000683360"/>
    </source>
</evidence>
<dbReference type="InterPro" id="IPR044399">
    <property type="entry name" value="Mb-like_M"/>
</dbReference>
<dbReference type="SUPFAM" id="SSF46458">
    <property type="entry name" value="Globin-like"/>
    <property type="match status" value="1"/>
</dbReference>
<dbReference type="GO" id="GO:0005344">
    <property type="term" value="F:oxygen carrier activity"/>
    <property type="evidence" value="ECO:0007669"/>
    <property type="project" value="UniProtKB-KW"/>
</dbReference>
<dbReference type="PANTHER" id="PTHR46458">
    <property type="entry name" value="BLR2807 PROTEIN"/>
    <property type="match status" value="1"/>
</dbReference>
<evidence type="ECO:0000256" key="6">
    <source>
        <dbReference type="RuleBase" id="RU000356"/>
    </source>
</evidence>
<proteinExistence type="inferred from homology"/>
<keyword evidence="3 6" id="KW-0561">Oxygen transport</keyword>
<evidence type="ECO:0000259" key="7">
    <source>
        <dbReference type="PROSITE" id="PS01033"/>
    </source>
</evidence>
<dbReference type="InterPro" id="IPR050532">
    <property type="entry name" value="Globin-like_OT"/>
</dbReference>
<evidence type="ECO:0000256" key="3">
    <source>
        <dbReference type="ARBA" id="ARBA00022621"/>
    </source>
</evidence>
<dbReference type="InterPro" id="IPR000971">
    <property type="entry name" value="Globin"/>
</dbReference>
<keyword evidence="9" id="KW-1185">Reference proteome</keyword>
<keyword evidence="2 6" id="KW-0349">Heme</keyword>
<evidence type="ECO:0000256" key="2">
    <source>
        <dbReference type="ARBA" id="ARBA00022617"/>
    </source>
</evidence>
<accession>A0A8S3S0V1</accession>
<organism evidence="8 9">
    <name type="scientific">Mytilus edulis</name>
    <name type="common">Blue mussel</name>
    <dbReference type="NCBI Taxonomy" id="6550"/>
    <lineage>
        <taxon>Eukaryota</taxon>
        <taxon>Metazoa</taxon>
        <taxon>Spiralia</taxon>
        <taxon>Lophotrochozoa</taxon>
        <taxon>Mollusca</taxon>
        <taxon>Bivalvia</taxon>
        <taxon>Autobranchia</taxon>
        <taxon>Pteriomorphia</taxon>
        <taxon>Mytilida</taxon>
        <taxon>Mytiloidea</taxon>
        <taxon>Mytilidae</taxon>
        <taxon>Mytilinae</taxon>
        <taxon>Mytilus</taxon>
    </lineage>
</organism>
<keyword evidence="4" id="KW-0479">Metal-binding</keyword>
<dbReference type="Pfam" id="PF00042">
    <property type="entry name" value="Globin"/>
    <property type="match status" value="1"/>
</dbReference>
<dbReference type="CDD" id="cd01040">
    <property type="entry name" value="Mb-like"/>
    <property type="match status" value="1"/>
</dbReference>
<evidence type="ECO:0000256" key="1">
    <source>
        <dbReference type="ARBA" id="ARBA00022448"/>
    </source>
</evidence>
<dbReference type="OrthoDB" id="436496at2759"/>
<dbReference type="Proteomes" id="UP000683360">
    <property type="component" value="Unassembled WGS sequence"/>
</dbReference>
<evidence type="ECO:0000256" key="5">
    <source>
        <dbReference type="ARBA" id="ARBA00023004"/>
    </source>
</evidence>
<evidence type="ECO:0000313" key="8">
    <source>
        <dbReference type="EMBL" id="CAG2214689.1"/>
    </source>
</evidence>
<dbReference type="PANTHER" id="PTHR46458:SF1">
    <property type="entry name" value="GEO09476P1"/>
    <property type="match status" value="1"/>
</dbReference>
<dbReference type="PROSITE" id="PS01033">
    <property type="entry name" value="GLOBIN"/>
    <property type="match status" value="1"/>
</dbReference>
<gene>
    <name evidence="8" type="ORF">MEDL_28541</name>
</gene>
<dbReference type="InterPro" id="IPR009050">
    <property type="entry name" value="Globin-like_sf"/>
</dbReference>
<dbReference type="InterPro" id="IPR012292">
    <property type="entry name" value="Globin/Proto"/>
</dbReference>
<dbReference type="GO" id="GO:0046872">
    <property type="term" value="F:metal ion binding"/>
    <property type="evidence" value="ECO:0007669"/>
    <property type="project" value="UniProtKB-KW"/>
</dbReference>
<protein>
    <recommendedName>
        <fullName evidence="7">Globin domain-containing protein</fullName>
    </recommendedName>
</protein>
<feature type="domain" description="Globin" evidence="7">
    <location>
        <begin position="19"/>
        <end position="174"/>
    </location>
</feature>
<keyword evidence="5" id="KW-0408">Iron</keyword>
<name>A0A8S3S0V1_MYTED</name>
<dbReference type="GO" id="GO:0020037">
    <property type="term" value="F:heme binding"/>
    <property type="evidence" value="ECO:0007669"/>
    <property type="project" value="InterPro"/>
</dbReference>
<keyword evidence="1 6" id="KW-0813">Transport</keyword>
<dbReference type="AlphaFoldDB" id="A0A8S3S0V1"/>
<comment type="caution">
    <text evidence="8">The sequence shown here is derived from an EMBL/GenBank/DDBJ whole genome shotgun (WGS) entry which is preliminary data.</text>
</comment>
<dbReference type="Gene3D" id="1.10.490.10">
    <property type="entry name" value="Globins"/>
    <property type="match status" value="1"/>
</dbReference>
<evidence type="ECO:0000256" key="4">
    <source>
        <dbReference type="ARBA" id="ARBA00022723"/>
    </source>
</evidence>